<dbReference type="InterPro" id="IPR000916">
    <property type="entry name" value="Bet_v_I/MLP"/>
</dbReference>
<dbReference type="SUPFAM" id="SSF55961">
    <property type="entry name" value="Bet v1-like"/>
    <property type="match status" value="1"/>
</dbReference>
<protein>
    <recommendedName>
        <fullName evidence="1">Bet v I/Major latex protein domain-containing protein</fullName>
    </recommendedName>
</protein>
<dbReference type="EMBL" id="JAVXUP010000604">
    <property type="protein sequence ID" value="KAK3024406.1"/>
    <property type="molecule type" value="Genomic_DNA"/>
</dbReference>
<gene>
    <name evidence="2" type="ORF">RJ639_043364</name>
</gene>
<dbReference type="InterPro" id="IPR023393">
    <property type="entry name" value="START-like_dom_sf"/>
</dbReference>
<evidence type="ECO:0000313" key="2">
    <source>
        <dbReference type="EMBL" id="KAK3024406.1"/>
    </source>
</evidence>
<dbReference type="Pfam" id="PF00407">
    <property type="entry name" value="Bet_v_1"/>
    <property type="match status" value="1"/>
</dbReference>
<dbReference type="GO" id="GO:0006952">
    <property type="term" value="P:defense response"/>
    <property type="evidence" value="ECO:0007669"/>
    <property type="project" value="InterPro"/>
</dbReference>
<organism evidence="2 3">
    <name type="scientific">Escallonia herrerae</name>
    <dbReference type="NCBI Taxonomy" id="1293975"/>
    <lineage>
        <taxon>Eukaryota</taxon>
        <taxon>Viridiplantae</taxon>
        <taxon>Streptophyta</taxon>
        <taxon>Embryophyta</taxon>
        <taxon>Tracheophyta</taxon>
        <taxon>Spermatophyta</taxon>
        <taxon>Magnoliopsida</taxon>
        <taxon>eudicotyledons</taxon>
        <taxon>Gunneridae</taxon>
        <taxon>Pentapetalae</taxon>
        <taxon>asterids</taxon>
        <taxon>campanulids</taxon>
        <taxon>Escalloniales</taxon>
        <taxon>Escalloniaceae</taxon>
        <taxon>Escallonia</taxon>
    </lineage>
</organism>
<accession>A0AA89B8P9</accession>
<comment type="caution">
    <text evidence="2">The sequence shown here is derived from an EMBL/GenBank/DDBJ whole genome shotgun (WGS) entry which is preliminary data.</text>
</comment>
<feature type="domain" description="Bet v I/Major latex protein" evidence="1">
    <location>
        <begin position="24"/>
        <end position="74"/>
    </location>
</feature>
<evidence type="ECO:0000259" key="1">
    <source>
        <dbReference type="Pfam" id="PF00407"/>
    </source>
</evidence>
<keyword evidence="3" id="KW-1185">Reference proteome</keyword>
<proteinExistence type="predicted"/>
<dbReference type="AlphaFoldDB" id="A0AA89B8P9"/>
<evidence type="ECO:0000313" key="3">
    <source>
        <dbReference type="Proteomes" id="UP001188597"/>
    </source>
</evidence>
<name>A0AA89B8P9_9ASTE</name>
<dbReference type="Gene3D" id="3.30.530.20">
    <property type="match status" value="1"/>
</dbReference>
<sequence>MASHIGSIIPFFPDKSTFRGLMTAKIVIEATDNENKPITYNIIEGDVKELYKTFKFRLDQVNKAVDGTSFVKWKKVIMQF</sequence>
<dbReference type="Proteomes" id="UP001188597">
    <property type="component" value="Unassembled WGS sequence"/>
</dbReference>
<reference evidence="2" key="1">
    <citation type="submission" date="2022-12" db="EMBL/GenBank/DDBJ databases">
        <title>Draft genome assemblies for two species of Escallonia (Escalloniales).</title>
        <authorList>
            <person name="Chanderbali A."/>
            <person name="Dervinis C."/>
            <person name="Anghel I."/>
            <person name="Soltis D."/>
            <person name="Soltis P."/>
            <person name="Zapata F."/>
        </authorList>
    </citation>
    <scope>NUCLEOTIDE SEQUENCE</scope>
    <source>
        <strain evidence="2">UCBG64.0493</strain>
        <tissue evidence="2">Leaf</tissue>
    </source>
</reference>